<dbReference type="RefSeq" id="XP_007726096.1">
    <property type="nucleotide sequence ID" value="XM_007727906.1"/>
</dbReference>
<evidence type="ECO:0000259" key="13">
    <source>
        <dbReference type="SMART" id="SM01217"/>
    </source>
</evidence>
<dbReference type="eggNOG" id="ENOG502QQ55">
    <property type="taxonomic scope" value="Eukaryota"/>
</dbReference>
<dbReference type="AlphaFoldDB" id="W9Y1C2"/>
<dbReference type="InterPro" id="IPR036881">
    <property type="entry name" value="Glyco_hydro_3_C_sf"/>
</dbReference>
<dbReference type="Gene3D" id="3.20.20.300">
    <property type="entry name" value="Glycoside hydrolase, family 3, N-terminal domain"/>
    <property type="match status" value="1"/>
</dbReference>
<evidence type="ECO:0000256" key="7">
    <source>
        <dbReference type="ARBA" id="ARBA00023277"/>
    </source>
</evidence>
<dbReference type="InterPro" id="IPR013783">
    <property type="entry name" value="Ig-like_fold"/>
</dbReference>
<dbReference type="InterPro" id="IPR017853">
    <property type="entry name" value="GH"/>
</dbReference>
<organism evidence="14 15">
    <name type="scientific">Capronia coronata CBS 617.96</name>
    <dbReference type="NCBI Taxonomy" id="1182541"/>
    <lineage>
        <taxon>Eukaryota</taxon>
        <taxon>Fungi</taxon>
        <taxon>Dikarya</taxon>
        <taxon>Ascomycota</taxon>
        <taxon>Pezizomycotina</taxon>
        <taxon>Eurotiomycetes</taxon>
        <taxon>Chaetothyriomycetidae</taxon>
        <taxon>Chaetothyriales</taxon>
        <taxon>Herpotrichiellaceae</taxon>
        <taxon>Capronia</taxon>
    </lineage>
</organism>
<dbReference type="InterPro" id="IPR036962">
    <property type="entry name" value="Glyco_hydro_3_N_sf"/>
</dbReference>
<dbReference type="SUPFAM" id="SSF52279">
    <property type="entry name" value="Beta-D-glucan exohydrolase, C-terminal domain"/>
    <property type="match status" value="1"/>
</dbReference>
<dbReference type="GO" id="GO:0009044">
    <property type="term" value="F:xylan 1,4-beta-xylosidase activity"/>
    <property type="evidence" value="ECO:0007669"/>
    <property type="project" value="UniProtKB-EC"/>
</dbReference>
<dbReference type="SMART" id="SM01217">
    <property type="entry name" value="Fn3_like"/>
    <property type="match status" value="1"/>
</dbReference>
<dbReference type="PANTHER" id="PTHR42721">
    <property type="entry name" value="SUGAR HYDROLASE-RELATED"/>
    <property type="match status" value="1"/>
</dbReference>
<keyword evidence="5" id="KW-0378">Hydrolase</keyword>
<dbReference type="STRING" id="1182541.W9Y1C2"/>
<keyword evidence="6" id="KW-0325">Glycoprotein</keyword>
<keyword evidence="4 12" id="KW-0732">Signal</keyword>
<dbReference type="HOGENOM" id="CLU_004542_5_3_1"/>
<dbReference type="GO" id="GO:0031222">
    <property type="term" value="P:arabinan catabolic process"/>
    <property type="evidence" value="ECO:0007669"/>
    <property type="project" value="TreeGrafter"/>
</dbReference>
<evidence type="ECO:0000256" key="12">
    <source>
        <dbReference type="SAM" id="SignalP"/>
    </source>
</evidence>
<dbReference type="Pfam" id="PF00933">
    <property type="entry name" value="Glyco_hydro_3"/>
    <property type="match status" value="1"/>
</dbReference>
<dbReference type="Gene3D" id="2.60.40.10">
    <property type="entry name" value="Immunoglobulins"/>
    <property type="match status" value="1"/>
</dbReference>
<gene>
    <name evidence="14" type="ORF">A1O1_07033</name>
</gene>
<evidence type="ECO:0000256" key="5">
    <source>
        <dbReference type="ARBA" id="ARBA00022801"/>
    </source>
</evidence>
<dbReference type="Pfam" id="PF01915">
    <property type="entry name" value="Glyco_hydro_3_C"/>
    <property type="match status" value="1"/>
</dbReference>
<comment type="pathway">
    <text evidence="1">Glycan degradation; xylan degradation.</text>
</comment>
<evidence type="ECO:0000313" key="15">
    <source>
        <dbReference type="Proteomes" id="UP000019484"/>
    </source>
</evidence>
<evidence type="ECO:0000256" key="10">
    <source>
        <dbReference type="ARBA" id="ARBA00024574"/>
    </source>
</evidence>
<feature type="domain" description="Fibronectin type III-like" evidence="13">
    <location>
        <begin position="687"/>
        <end position="757"/>
    </location>
</feature>
<proteinExistence type="inferred from homology"/>
<feature type="signal peptide" evidence="12">
    <location>
        <begin position="1"/>
        <end position="18"/>
    </location>
</feature>
<accession>W9Y1C2</accession>
<evidence type="ECO:0000256" key="11">
    <source>
        <dbReference type="ARBA" id="ARBA00026107"/>
    </source>
</evidence>
<keyword evidence="9" id="KW-0624">Polysaccharide degradation</keyword>
<keyword evidence="3" id="KW-0858">Xylan degradation</keyword>
<dbReference type="SUPFAM" id="SSF51445">
    <property type="entry name" value="(Trans)glycosidases"/>
    <property type="match status" value="1"/>
</dbReference>
<dbReference type="Proteomes" id="UP000019484">
    <property type="component" value="Unassembled WGS sequence"/>
</dbReference>
<dbReference type="GO" id="GO:0045493">
    <property type="term" value="P:xylan catabolic process"/>
    <property type="evidence" value="ECO:0007669"/>
    <property type="project" value="UniProtKB-UniPathway"/>
</dbReference>
<evidence type="ECO:0000256" key="3">
    <source>
        <dbReference type="ARBA" id="ARBA00022651"/>
    </source>
</evidence>
<dbReference type="GO" id="GO:0046556">
    <property type="term" value="F:alpha-L-arabinofuranosidase activity"/>
    <property type="evidence" value="ECO:0007669"/>
    <property type="project" value="TreeGrafter"/>
</dbReference>
<dbReference type="InterPro" id="IPR001764">
    <property type="entry name" value="Glyco_hydro_3_N"/>
</dbReference>
<protein>
    <recommendedName>
        <fullName evidence="11">xylan 1,4-beta-xylosidase</fullName>
        <ecNumber evidence="11">3.2.1.37</ecNumber>
    </recommendedName>
</protein>
<evidence type="ECO:0000256" key="9">
    <source>
        <dbReference type="ARBA" id="ARBA00023326"/>
    </source>
</evidence>
<dbReference type="InterPro" id="IPR044993">
    <property type="entry name" value="BXL"/>
</dbReference>
<comment type="similarity">
    <text evidence="2">Belongs to the glycosyl hydrolase 3 family.</text>
</comment>
<reference evidence="14 15" key="1">
    <citation type="submission" date="2013-03" db="EMBL/GenBank/DDBJ databases">
        <title>The Genome Sequence of Capronia coronata CBS 617.96.</title>
        <authorList>
            <consortium name="The Broad Institute Genomics Platform"/>
            <person name="Cuomo C."/>
            <person name="de Hoog S."/>
            <person name="Gorbushina A."/>
            <person name="Walker B."/>
            <person name="Young S.K."/>
            <person name="Zeng Q."/>
            <person name="Gargeya S."/>
            <person name="Fitzgerald M."/>
            <person name="Haas B."/>
            <person name="Abouelleil A."/>
            <person name="Allen A.W."/>
            <person name="Alvarado L."/>
            <person name="Arachchi H.M."/>
            <person name="Berlin A.M."/>
            <person name="Chapman S.B."/>
            <person name="Gainer-Dewar J."/>
            <person name="Goldberg J."/>
            <person name="Griggs A."/>
            <person name="Gujja S."/>
            <person name="Hansen M."/>
            <person name="Howarth C."/>
            <person name="Imamovic A."/>
            <person name="Ireland A."/>
            <person name="Larimer J."/>
            <person name="McCowan C."/>
            <person name="Murphy C."/>
            <person name="Pearson M."/>
            <person name="Poon T.W."/>
            <person name="Priest M."/>
            <person name="Roberts A."/>
            <person name="Saif S."/>
            <person name="Shea T."/>
            <person name="Sisk P."/>
            <person name="Sykes S."/>
            <person name="Wortman J."/>
            <person name="Nusbaum C."/>
            <person name="Birren B."/>
        </authorList>
    </citation>
    <scope>NUCLEOTIDE SEQUENCE [LARGE SCALE GENOMIC DNA]</scope>
    <source>
        <strain evidence="14 15">CBS 617.96</strain>
    </source>
</reference>
<dbReference type="PANTHER" id="PTHR42721:SF3">
    <property type="entry name" value="BETA-D-XYLOSIDASE 5-RELATED"/>
    <property type="match status" value="1"/>
</dbReference>
<keyword evidence="15" id="KW-1185">Reference proteome</keyword>
<dbReference type="EMBL" id="AMWN01000006">
    <property type="protein sequence ID" value="EXJ83410.1"/>
    <property type="molecule type" value="Genomic_DNA"/>
</dbReference>
<sequence length="782" mass="84152">MVAFALGFVAVLVVPAVADLFPDCINGPLVNNTVCDTTALVEDRAKGLVGALTVDEKFNLTGNTSPGVPRLGLYSYQWWQEALHGVASSPGVNFSTSGNFSHATSFPQPILMSAAFDDALIRSVATVVSTEARAFNNVNRSGLDYWTPNINPYKDPRWGRGQETPGEDTFHLKSYVASLIDGLQGGIDPPIKKVVATCKHFVAYDLEDWETADRYNFDAIVSTQDLAEYYMQPFQTCARDARVGSIMCSYNAMNGAPTCADPYILQTILREHWNWTGDGQYVTSDCDAIQNIYAPHYYAPTREQAVADALTAGTDLNCGTYYQTHLPAAFAEGLFDETVIDQAIIRLYSALIKLGYFDPASATPYRSLSWSDVSTPAAEALALKAAEEGIVLIKNDGLLPLTLPSDTNTTIAILGGWANATTTMQGNYFGIAPYLHSPLYALQQLPHVNTIYGGGFGVPTTDGWDELLGAAGEADLIIVADGISTSDESESNDRYTIDWPPASIDLINQFASLAKPVVVLQMGDQLDNTPLLTNPNISAIVWGGYPGMSGGDALINVLTGKVAPAGRLPVTQYPADYVDQVAMTDMSLRPNTSSGNPGRTYKWYDGAVLPFGYGLHYTNFSVSVAADQSQNQGFRGQNQTRSPSSSSYDISSLVSSCDRSTYAYLDLCPFESFNVTVTNTGSVPSDFVALGFISGTYGPQPYPIKQLVAYERLFKVSGGASATASLNLTLGGLARHDEAGNAVLYAGDYGLLVDVPTQAMVNFTLTGSQMVLDEWPQRPAMG</sequence>
<keyword evidence="8" id="KW-0326">Glycosidase</keyword>
<evidence type="ECO:0000256" key="8">
    <source>
        <dbReference type="ARBA" id="ARBA00023295"/>
    </source>
</evidence>
<keyword evidence="7" id="KW-0119">Carbohydrate metabolism</keyword>
<dbReference type="EC" id="3.2.1.37" evidence="11"/>
<dbReference type="Gene3D" id="3.40.50.1700">
    <property type="entry name" value="Glycoside hydrolase family 3 C-terminal domain"/>
    <property type="match status" value="1"/>
</dbReference>
<dbReference type="InterPro" id="IPR026891">
    <property type="entry name" value="Fn3-like"/>
</dbReference>
<evidence type="ECO:0000313" key="14">
    <source>
        <dbReference type="EMBL" id="EXJ83410.1"/>
    </source>
</evidence>
<comment type="catalytic activity">
    <reaction evidence="10">
        <text>Hydrolysis of (1-&gt;4)-beta-D-xylans, to remove successive D-xylose residues from the non-reducing termini.</text>
        <dbReference type="EC" id="3.2.1.37"/>
    </reaction>
</comment>
<dbReference type="OrthoDB" id="47059at2759"/>
<evidence type="ECO:0000256" key="1">
    <source>
        <dbReference type="ARBA" id="ARBA00004851"/>
    </source>
</evidence>
<dbReference type="GeneID" id="19161895"/>
<name>W9Y1C2_9EURO</name>
<dbReference type="InterPro" id="IPR002772">
    <property type="entry name" value="Glyco_hydro_3_C"/>
</dbReference>
<evidence type="ECO:0000256" key="2">
    <source>
        <dbReference type="ARBA" id="ARBA00005336"/>
    </source>
</evidence>
<dbReference type="UniPathway" id="UPA00114"/>
<comment type="caution">
    <text evidence="14">The sequence shown here is derived from an EMBL/GenBank/DDBJ whole genome shotgun (WGS) entry which is preliminary data.</text>
</comment>
<evidence type="ECO:0000256" key="6">
    <source>
        <dbReference type="ARBA" id="ARBA00023180"/>
    </source>
</evidence>
<evidence type="ECO:0000256" key="4">
    <source>
        <dbReference type="ARBA" id="ARBA00022729"/>
    </source>
</evidence>
<feature type="chain" id="PRO_5004934438" description="xylan 1,4-beta-xylosidase" evidence="12">
    <location>
        <begin position="19"/>
        <end position="782"/>
    </location>
</feature>